<sequence length="129" mass="13943">MKCKENSNSKIDLVYRCCHIGLYQNISWLLHFTMYCTPSSDGAGFSFTICGVSVVSSIVCICHGKKNTTRSSEVKGSIDADLDEVPLAKSSASTKAVFRPLVTASKAQPAPVEPPPMTSTSNSDSRCRF</sequence>
<protein>
    <submittedName>
        <fullName evidence="3">Uncharacterized protein</fullName>
    </submittedName>
</protein>
<reference evidence="4" key="1">
    <citation type="submission" date="2015-01" db="EMBL/GenBank/DDBJ databases">
        <authorList>
            <person name="Aksoy S."/>
            <person name="Warren W."/>
            <person name="Wilson R.K."/>
        </authorList>
    </citation>
    <scope>NUCLEOTIDE SEQUENCE [LARGE SCALE GENOMIC DNA]</scope>
    <source>
        <strain evidence="4">IAEA</strain>
    </source>
</reference>
<evidence type="ECO:0000256" key="1">
    <source>
        <dbReference type="SAM" id="MobiDB-lite"/>
    </source>
</evidence>
<dbReference type="AlphaFoldDB" id="A0A1B0BQV9"/>
<reference evidence="3" key="2">
    <citation type="submission" date="2020-05" db="UniProtKB">
        <authorList>
            <consortium name="EnsemblMetazoa"/>
        </authorList>
    </citation>
    <scope>IDENTIFICATION</scope>
    <source>
        <strain evidence="3">IAEA</strain>
    </source>
</reference>
<keyword evidence="2" id="KW-0472">Membrane</keyword>
<dbReference type="Proteomes" id="UP000092460">
    <property type="component" value="Unassembled WGS sequence"/>
</dbReference>
<evidence type="ECO:0000313" key="3">
    <source>
        <dbReference type="EnsemblMetazoa" id="GPPI037764-PA"/>
    </source>
</evidence>
<organism evidence="3 4">
    <name type="scientific">Glossina palpalis gambiensis</name>
    <dbReference type="NCBI Taxonomy" id="67801"/>
    <lineage>
        <taxon>Eukaryota</taxon>
        <taxon>Metazoa</taxon>
        <taxon>Ecdysozoa</taxon>
        <taxon>Arthropoda</taxon>
        <taxon>Hexapoda</taxon>
        <taxon>Insecta</taxon>
        <taxon>Pterygota</taxon>
        <taxon>Neoptera</taxon>
        <taxon>Endopterygota</taxon>
        <taxon>Diptera</taxon>
        <taxon>Brachycera</taxon>
        <taxon>Muscomorpha</taxon>
        <taxon>Hippoboscoidea</taxon>
        <taxon>Glossinidae</taxon>
        <taxon>Glossina</taxon>
    </lineage>
</organism>
<accession>A0A1B0BQV9</accession>
<keyword evidence="2" id="KW-1133">Transmembrane helix</keyword>
<dbReference type="EMBL" id="JXJN01018834">
    <property type="status" value="NOT_ANNOTATED_CDS"/>
    <property type="molecule type" value="Genomic_DNA"/>
</dbReference>
<feature type="region of interest" description="Disordered" evidence="1">
    <location>
        <begin position="106"/>
        <end position="129"/>
    </location>
</feature>
<dbReference type="EnsemblMetazoa" id="GPPI037764-RA">
    <property type="protein sequence ID" value="GPPI037764-PA"/>
    <property type="gene ID" value="GPPI037764"/>
</dbReference>
<evidence type="ECO:0000256" key="2">
    <source>
        <dbReference type="SAM" id="Phobius"/>
    </source>
</evidence>
<keyword evidence="4" id="KW-1185">Reference proteome</keyword>
<proteinExistence type="predicted"/>
<name>A0A1B0BQV9_9MUSC</name>
<feature type="compositionally biased region" description="Polar residues" evidence="1">
    <location>
        <begin position="118"/>
        <end position="129"/>
    </location>
</feature>
<keyword evidence="2" id="KW-0812">Transmembrane</keyword>
<feature type="transmembrane region" description="Helical" evidence="2">
    <location>
        <begin position="43"/>
        <end position="62"/>
    </location>
</feature>
<dbReference type="VEuPathDB" id="VectorBase:GPPI037764"/>
<evidence type="ECO:0000313" key="4">
    <source>
        <dbReference type="Proteomes" id="UP000092460"/>
    </source>
</evidence>